<protein>
    <submittedName>
        <fullName evidence="2">Uncharacterized protein</fullName>
    </submittedName>
</protein>
<dbReference type="Proteomes" id="UP001249851">
    <property type="component" value="Unassembled WGS sequence"/>
</dbReference>
<sequence length="136" mass="15403">MGKKRYFCSHCNDYVSRGTRSNHLKELAEANGSFYDTDDSESFEAFPLENDDSNGSNNRRCSDGMNSRRVHDGIFTVFPSQRERQVSPSLHQVFQEESCVIVWSEAKELIMLTEVAAEGGFTHEQGLRVLVCLTDT</sequence>
<reference evidence="2" key="2">
    <citation type="journal article" date="2023" name="Science">
        <title>Genomic signatures of disease resistance in endangered staghorn corals.</title>
        <authorList>
            <person name="Vollmer S.V."/>
            <person name="Selwyn J.D."/>
            <person name="Despard B.A."/>
            <person name="Roesel C.L."/>
        </authorList>
    </citation>
    <scope>NUCLEOTIDE SEQUENCE</scope>
    <source>
        <strain evidence="2">K2</strain>
    </source>
</reference>
<evidence type="ECO:0000313" key="2">
    <source>
        <dbReference type="EMBL" id="KAK2548601.1"/>
    </source>
</evidence>
<dbReference type="AlphaFoldDB" id="A0AAD9PTH5"/>
<comment type="caution">
    <text evidence="2">The sequence shown here is derived from an EMBL/GenBank/DDBJ whole genome shotgun (WGS) entry which is preliminary data.</text>
</comment>
<evidence type="ECO:0000256" key="1">
    <source>
        <dbReference type="SAM" id="MobiDB-lite"/>
    </source>
</evidence>
<keyword evidence="3" id="KW-1185">Reference proteome</keyword>
<accession>A0AAD9PTH5</accession>
<gene>
    <name evidence="2" type="ORF">P5673_031199</name>
</gene>
<proteinExistence type="predicted"/>
<evidence type="ECO:0000313" key="3">
    <source>
        <dbReference type="Proteomes" id="UP001249851"/>
    </source>
</evidence>
<dbReference type="EMBL" id="JARQWQ010000143">
    <property type="protein sequence ID" value="KAK2548601.1"/>
    <property type="molecule type" value="Genomic_DNA"/>
</dbReference>
<feature type="region of interest" description="Disordered" evidence="1">
    <location>
        <begin position="45"/>
        <end position="65"/>
    </location>
</feature>
<name>A0AAD9PTH5_ACRCE</name>
<reference evidence="2" key="1">
    <citation type="journal article" date="2023" name="G3 (Bethesda)">
        <title>Whole genome assembly and annotation of the endangered Caribbean coral Acropora cervicornis.</title>
        <authorList>
            <person name="Selwyn J.D."/>
            <person name="Vollmer S.V."/>
        </authorList>
    </citation>
    <scope>NUCLEOTIDE SEQUENCE</scope>
    <source>
        <strain evidence="2">K2</strain>
    </source>
</reference>
<organism evidence="2 3">
    <name type="scientific">Acropora cervicornis</name>
    <name type="common">Staghorn coral</name>
    <dbReference type="NCBI Taxonomy" id="6130"/>
    <lineage>
        <taxon>Eukaryota</taxon>
        <taxon>Metazoa</taxon>
        <taxon>Cnidaria</taxon>
        <taxon>Anthozoa</taxon>
        <taxon>Hexacorallia</taxon>
        <taxon>Scleractinia</taxon>
        <taxon>Astrocoeniina</taxon>
        <taxon>Acroporidae</taxon>
        <taxon>Acropora</taxon>
    </lineage>
</organism>